<dbReference type="OrthoDB" id="9849507at2"/>
<sequence>MRIMNSKAIVGAGAIILLFTGTSFATKWDDYKAACRSSGGSPGVHEDGSFGCHMGSMAKLPKDFKVEEVLKKKPIRKVLKVPVEKSPVLKK</sequence>
<accession>A0A2N5XWX0</accession>
<gene>
    <name evidence="1" type="ORF">C0081_01860</name>
</gene>
<dbReference type="AlphaFoldDB" id="A0A2N5XWX0"/>
<dbReference type="EMBL" id="PKUQ01000001">
    <property type="protein sequence ID" value="PLW79006.1"/>
    <property type="molecule type" value="Genomic_DNA"/>
</dbReference>
<evidence type="ECO:0000313" key="1">
    <source>
        <dbReference type="EMBL" id="PLW79006.1"/>
    </source>
</evidence>
<protein>
    <submittedName>
        <fullName evidence="1">Uncharacterized protein</fullName>
    </submittedName>
</protein>
<comment type="caution">
    <text evidence="1">The sequence shown here is derived from an EMBL/GenBank/DDBJ whole genome shotgun (WGS) entry which is preliminary data.</text>
</comment>
<evidence type="ECO:0000313" key="2">
    <source>
        <dbReference type="Proteomes" id="UP000234881"/>
    </source>
</evidence>
<dbReference type="Proteomes" id="UP000234881">
    <property type="component" value="Unassembled WGS sequence"/>
</dbReference>
<name>A0A2N5XWX0_9HYPH</name>
<reference evidence="1 2" key="1">
    <citation type="submission" date="2018-01" db="EMBL/GenBank/DDBJ databases">
        <title>The draft genome sequence of Cohaesibacter sp. H1304.</title>
        <authorList>
            <person name="Wang N.-N."/>
            <person name="Du Z.-J."/>
        </authorList>
    </citation>
    <scope>NUCLEOTIDE SEQUENCE [LARGE SCALE GENOMIC DNA]</scope>
    <source>
        <strain evidence="1 2">H1304</strain>
    </source>
</reference>
<proteinExistence type="predicted"/>
<organism evidence="1 2">
    <name type="scientific">Cohaesibacter celericrescens</name>
    <dbReference type="NCBI Taxonomy" id="2067669"/>
    <lineage>
        <taxon>Bacteria</taxon>
        <taxon>Pseudomonadati</taxon>
        <taxon>Pseudomonadota</taxon>
        <taxon>Alphaproteobacteria</taxon>
        <taxon>Hyphomicrobiales</taxon>
        <taxon>Cohaesibacteraceae</taxon>
    </lineage>
</organism>
<keyword evidence="2" id="KW-1185">Reference proteome</keyword>